<reference evidence="1 2" key="1">
    <citation type="journal article" date="2022" name="New Phytol.">
        <title>Ecological generalism drives hyperdiversity of secondary metabolite gene clusters in xylarialean endophytes.</title>
        <authorList>
            <person name="Franco M.E.E."/>
            <person name="Wisecaver J.H."/>
            <person name="Arnold A.E."/>
            <person name="Ju Y.M."/>
            <person name="Slot J.C."/>
            <person name="Ahrendt S."/>
            <person name="Moore L.P."/>
            <person name="Eastman K.E."/>
            <person name="Scott K."/>
            <person name="Konkel Z."/>
            <person name="Mondo S.J."/>
            <person name="Kuo A."/>
            <person name="Hayes R.D."/>
            <person name="Haridas S."/>
            <person name="Andreopoulos B."/>
            <person name="Riley R."/>
            <person name="LaButti K."/>
            <person name="Pangilinan J."/>
            <person name="Lipzen A."/>
            <person name="Amirebrahimi M."/>
            <person name="Yan J."/>
            <person name="Adam C."/>
            <person name="Keymanesh K."/>
            <person name="Ng V."/>
            <person name="Louie K."/>
            <person name="Northen T."/>
            <person name="Drula E."/>
            <person name="Henrissat B."/>
            <person name="Hsieh H.M."/>
            <person name="Youens-Clark K."/>
            <person name="Lutzoni F."/>
            <person name="Miadlikowska J."/>
            <person name="Eastwood D.C."/>
            <person name="Hamelin R.C."/>
            <person name="Grigoriev I.V."/>
            <person name="U'Ren J.M."/>
        </authorList>
    </citation>
    <scope>NUCLEOTIDE SEQUENCE [LARGE SCALE GENOMIC DNA]</scope>
    <source>
        <strain evidence="1 2">CBS 119005</strain>
    </source>
</reference>
<dbReference type="Proteomes" id="UP001497700">
    <property type="component" value="Unassembled WGS sequence"/>
</dbReference>
<name>A0ACB9Z968_9PEZI</name>
<dbReference type="EMBL" id="MU393441">
    <property type="protein sequence ID" value="KAI4868096.1"/>
    <property type="molecule type" value="Genomic_DNA"/>
</dbReference>
<proteinExistence type="predicted"/>
<comment type="caution">
    <text evidence="1">The sequence shown here is derived from an EMBL/GenBank/DDBJ whole genome shotgun (WGS) entry which is preliminary data.</text>
</comment>
<accession>A0ACB9Z968</accession>
<evidence type="ECO:0000313" key="1">
    <source>
        <dbReference type="EMBL" id="KAI4868096.1"/>
    </source>
</evidence>
<organism evidence="1 2">
    <name type="scientific">Hypoxylon rubiginosum</name>
    <dbReference type="NCBI Taxonomy" id="110542"/>
    <lineage>
        <taxon>Eukaryota</taxon>
        <taxon>Fungi</taxon>
        <taxon>Dikarya</taxon>
        <taxon>Ascomycota</taxon>
        <taxon>Pezizomycotina</taxon>
        <taxon>Sordariomycetes</taxon>
        <taxon>Xylariomycetidae</taxon>
        <taxon>Xylariales</taxon>
        <taxon>Hypoxylaceae</taxon>
        <taxon>Hypoxylon</taxon>
    </lineage>
</organism>
<protein>
    <submittedName>
        <fullName evidence="1">Uncharacterized protein</fullName>
    </submittedName>
</protein>
<sequence>MASHLIMMATQGRPSRGNLSGPQDLPAYGQYKIPSLMNAQTSNQLNQQEQMPILPGQPETVSTPSTVVAVPTGPAQQQEKQNPEQRRFGGSLSTGNIVYSRAHGSANLLRDAQSSPLPTGLGNRLTLTGLEREGGIAGSRSCSPASAGASEGSVGKLSTQSEPLGPSQLSSADYTDEDSQYEVTEGMYQQQQRALNETLAHHHQLFDANVGALLHQGQQGHNIGGMDLQQQRSLNETLAHHHQLFDANVGALLHQGQQRRNIGGMVQYQQPNGIGMAHYQQQPGNIGGTTQYQQQPGSSIGGTTQYQQQPSNVLTQQQAELPHVGPIPMGPATNAIKNQRSAMLNQLTGENGVPTIQDMLSPNNLPFVELAPVYRPSNHGVVVIYNAPFSVTQAEVKAFMGRSSRILNDIDEPVHIMMDRVTSKTYDVYVEFMTMQDAMNAVIKHEDAIVGGKQPRLGNRHVEMRMSSHGELMKNLFPSAKGVNWYQRPHTIQLSSRWSWENFDGFVSDEEMNMMWKHVENPGRVSPIILFFPPLFILVVLPY</sequence>
<gene>
    <name evidence="1" type="ORF">F4820DRAFT_161736</name>
</gene>
<evidence type="ECO:0000313" key="2">
    <source>
        <dbReference type="Proteomes" id="UP001497700"/>
    </source>
</evidence>
<keyword evidence="2" id="KW-1185">Reference proteome</keyword>